<dbReference type="RefSeq" id="XP_004348524.1">
    <property type="nucleotide sequence ID" value="XM_004348474.1"/>
</dbReference>
<evidence type="ECO:0000259" key="1">
    <source>
        <dbReference type="Pfam" id="PF03795"/>
    </source>
</evidence>
<dbReference type="KEGG" id="acan:ACA1_158200"/>
<dbReference type="Proteomes" id="UP000011083">
    <property type="component" value="Unassembled WGS sequence"/>
</dbReference>
<dbReference type="GeneID" id="14922988"/>
<evidence type="ECO:0000313" key="2">
    <source>
        <dbReference type="EMBL" id="ELR22066.1"/>
    </source>
</evidence>
<dbReference type="OMA" id="GHSILEW"/>
<reference evidence="2 3" key="1">
    <citation type="journal article" date="2013" name="Genome Biol.">
        <title>Genome of Acanthamoeba castellanii highlights extensive lateral gene transfer and early evolution of tyrosine kinase signaling.</title>
        <authorList>
            <person name="Clarke M."/>
            <person name="Lohan A.J."/>
            <person name="Liu B."/>
            <person name="Lagkouvardos I."/>
            <person name="Roy S."/>
            <person name="Zafar N."/>
            <person name="Bertelli C."/>
            <person name="Schilde C."/>
            <person name="Kianianmomeni A."/>
            <person name="Burglin T.R."/>
            <person name="Frech C."/>
            <person name="Turcotte B."/>
            <person name="Kopec K.O."/>
            <person name="Synnott J.M."/>
            <person name="Choo C."/>
            <person name="Paponov I."/>
            <person name="Finkler A."/>
            <person name="Soon Heng Tan C."/>
            <person name="Hutchins A.P."/>
            <person name="Weinmeier T."/>
            <person name="Rattei T."/>
            <person name="Chu J.S."/>
            <person name="Gimenez G."/>
            <person name="Irimia M."/>
            <person name="Rigden D.J."/>
            <person name="Fitzpatrick D.A."/>
            <person name="Lorenzo-Morales J."/>
            <person name="Bateman A."/>
            <person name="Chiu C.H."/>
            <person name="Tang P."/>
            <person name="Hegemann P."/>
            <person name="Fromm H."/>
            <person name="Raoult D."/>
            <person name="Greub G."/>
            <person name="Miranda-Saavedra D."/>
            <person name="Chen N."/>
            <person name="Nash P."/>
            <person name="Ginger M.L."/>
            <person name="Horn M."/>
            <person name="Schaap P."/>
            <person name="Caler L."/>
            <person name="Loftus B."/>
        </authorList>
    </citation>
    <scope>NUCLEOTIDE SEQUENCE [LARGE SCALE GENOMIC DNA]</scope>
    <source>
        <strain evidence="2 3">Neff</strain>
    </source>
</reference>
<organism evidence="2 3">
    <name type="scientific">Acanthamoeba castellanii (strain ATCC 30010 / Neff)</name>
    <dbReference type="NCBI Taxonomy" id="1257118"/>
    <lineage>
        <taxon>Eukaryota</taxon>
        <taxon>Amoebozoa</taxon>
        <taxon>Discosea</taxon>
        <taxon>Longamoebia</taxon>
        <taxon>Centramoebida</taxon>
        <taxon>Acanthamoebidae</taxon>
        <taxon>Acanthamoeba</taxon>
    </lineage>
</organism>
<dbReference type="InterPro" id="IPR011008">
    <property type="entry name" value="Dimeric_a/b-barrel"/>
</dbReference>
<dbReference type="PANTHER" id="PTHR33606:SF3">
    <property type="entry name" value="PROTEIN YCII"/>
    <property type="match status" value="1"/>
</dbReference>
<sequence length="133" mass="14907">MYLPRRLLPSFSSVCGRRHLPGAAALVVGAGRLQPPTQYSSSANESTFLLLYEYVEDMTVRRTSYRAAHLALAQFHKEQGKVVMGGAFADAAGAAYVFKVPRREDVEEFVRADPYFEHGLVSHYSIKEWHLTS</sequence>
<dbReference type="Gene3D" id="3.30.70.1060">
    <property type="entry name" value="Dimeric alpha+beta barrel"/>
    <property type="match status" value="1"/>
</dbReference>
<dbReference type="VEuPathDB" id="AmoebaDB:ACA1_158200"/>
<dbReference type="AlphaFoldDB" id="L8HCG9"/>
<name>L8HCG9_ACACF</name>
<dbReference type="Pfam" id="PF03795">
    <property type="entry name" value="YCII"/>
    <property type="match status" value="1"/>
</dbReference>
<dbReference type="PANTHER" id="PTHR33606">
    <property type="entry name" value="PROTEIN YCII"/>
    <property type="match status" value="1"/>
</dbReference>
<dbReference type="SUPFAM" id="SSF54909">
    <property type="entry name" value="Dimeric alpha+beta barrel"/>
    <property type="match status" value="1"/>
</dbReference>
<accession>L8HCG9</accession>
<dbReference type="EMBL" id="KB007890">
    <property type="protein sequence ID" value="ELR22066.1"/>
    <property type="molecule type" value="Genomic_DNA"/>
</dbReference>
<gene>
    <name evidence="2" type="ORF">ACA1_158200</name>
</gene>
<protein>
    <submittedName>
        <fullName evidence="2">YCIIrelated domain containing protein</fullName>
    </submittedName>
</protein>
<dbReference type="InterPro" id="IPR005545">
    <property type="entry name" value="YCII"/>
</dbReference>
<feature type="domain" description="YCII-related" evidence="1">
    <location>
        <begin position="48"/>
        <end position="129"/>
    </location>
</feature>
<keyword evidence="3" id="KW-1185">Reference proteome</keyword>
<dbReference type="InterPro" id="IPR051807">
    <property type="entry name" value="Sec-metab_biosynth-assoc"/>
</dbReference>
<dbReference type="OrthoDB" id="5519740at2759"/>
<proteinExistence type="predicted"/>
<evidence type="ECO:0000313" key="3">
    <source>
        <dbReference type="Proteomes" id="UP000011083"/>
    </source>
</evidence>